<dbReference type="Pfam" id="PF12836">
    <property type="entry name" value="HHH_3"/>
    <property type="match status" value="1"/>
</dbReference>
<feature type="domain" description="Helix-hairpin-helix DNA-binding motif class 1" evidence="2">
    <location>
        <begin position="70"/>
        <end position="89"/>
    </location>
</feature>
<gene>
    <name evidence="3" type="ORF">HZA61_09050</name>
</gene>
<evidence type="ECO:0000313" key="3">
    <source>
        <dbReference type="EMBL" id="MBI5169621.1"/>
    </source>
</evidence>
<dbReference type="GO" id="GO:0015627">
    <property type="term" value="C:type II protein secretion system complex"/>
    <property type="evidence" value="ECO:0007669"/>
    <property type="project" value="TreeGrafter"/>
</dbReference>
<reference evidence="3" key="1">
    <citation type="submission" date="2020-07" db="EMBL/GenBank/DDBJ databases">
        <title>Huge and variable diversity of episymbiotic CPR bacteria and DPANN archaea in groundwater ecosystems.</title>
        <authorList>
            <person name="He C.Y."/>
            <person name="Keren R."/>
            <person name="Whittaker M."/>
            <person name="Farag I.F."/>
            <person name="Doudna J."/>
            <person name="Cate J.H.D."/>
            <person name="Banfield J.F."/>
        </authorList>
    </citation>
    <scope>NUCLEOTIDE SEQUENCE</scope>
    <source>
        <strain evidence="3">NC_groundwater_1813_Pr3_B-0.1um_71_17</strain>
    </source>
</reference>
<dbReference type="InterPro" id="IPR003583">
    <property type="entry name" value="Hlx-hairpin-Hlx_DNA-bd_motif"/>
</dbReference>
<evidence type="ECO:0000256" key="1">
    <source>
        <dbReference type="SAM" id="MobiDB-lite"/>
    </source>
</evidence>
<dbReference type="PANTHER" id="PTHR21180:SF32">
    <property type="entry name" value="ENDONUCLEASE_EXONUCLEASE_PHOSPHATASE FAMILY DOMAIN-CONTAINING PROTEIN 1"/>
    <property type="match status" value="1"/>
</dbReference>
<sequence length="108" mass="11242">MAPPLPEETALPAAAVEGPAGTASAPEPAGPLDLNRATVAQLDGLPGIGPVLAGRIVEQRAKQGAFRSIDELLAVRGIGPRLFERLRPLVTCVRAERTAAPESLQFAR</sequence>
<organism evidence="3 4">
    <name type="scientific">Eiseniibacteriota bacterium</name>
    <dbReference type="NCBI Taxonomy" id="2212470"/>
    <lineage>
        <taxon>Bacteria</taxon>
        <taxon>Candidatus Eiseniibacteriota</taxon>
    </lineage>
</organism>
<dbReference type="EMBL" id="JACRIW010000058">
    <property type="protein sequence ID" value="MBI5169621.1"/>
    <property type="molecule type" value="Genomic_DNA"/>
</dbReference>
<dbReference type="GO" id="GO:0006281">
    <property type="term" value="P:DNA repair"/>
    <property type="evidence" value="ECO:0007669"/>
    <property type="project" value="InterPro"/>
</dbReference>
<dbReference type="GO" id="GO:0015628">
    <property type="term" value="P:protein secretion by the type II secretion system"/>
    <property type="evidence" value="ECO:0007669"/>
    <property type="project" value="TreeGrafter"/>
</dbReference>
<comment type="caution">
    <text evidence="3">The sequence shown here is derived from an EMBL/GenBank/DDBJ whole genome shotgun (WGS) entry which is preliminary data.</text>
</comment>
<accession>A0A933SBT4</accession>
<dbReference type="PANTHER" id="PTHR21180">
    <property type="entry name" value="ENDONUCLEASE/EXONUCLEASE/PHOSPHATASE FAMILY DOMAIN-CONTAINING PROTEIN 1"/>
    <property type="match status" value="1"/>
</dbReference>
<dbReference type="InterPro" id="IPR010994">
    <property type="entry name" value="RuvA_2-like"/>
</dbReference>
<feature type="region of interest" description="Disordered" evidence="1">
    <location>
        <begin position="1"/>
        <end position="32"/>
    </location>
</feature>
<dbReference type="InterPro" id="IPR051675">
    <property type="entry name" value="Endo/Exo/Phosphatase_dom_1"/>
</dbReference>
<dbReference type="Proteomes" id="UP000696931">
    <property type="component" value="Unassembled WGS sequence"/>
</dbReference>
<evidence type="ECO:0000259" key="2">
    <source>
        <dbReference type="SMART" id="SM00278"/>
    </source>
</evidence>
<name>A0A933SBT4_UNCEI</name>
<protein>
    <submittedName>
        <fullName evidence="3">Helix-hairpin-helix domain-containing protein</fullName>
    </submittedName>
</protein>
<proteinExistence type="predicted"/>
<dbReference type="AlphaFoldDB" id="A0A933SBT4"/>
<dbReference type="SMART" id="SM00278">
    <property type="entry name" value="HhH1"/>
    <property type="match status" value="2"/>
</dbReference>
<dbReference type="GO" id="GO:0003677">
    <property type="term" value="F:DNA binding"/>
    <property type="evidence" value="ECO:0007669"/>
    <property type="project" value="InterPro"/>
</dbReference>
<dbReference type="Gene3D" id="1.10.150.320">
    <property type="entry name" value="Photosystem II 12 kDa extrinsic protein"/>
    <property type="match status" value="1"/>
</dbReference>
<evidence type="ECO:0000313" key="4">
    <source>
        <dbReference type="Proteomes" id="UP000696931"/>
    </source>
</evidence>
<dbReference type="SUPFAM" id="SSF47781">
    <property type="entry name" value="RuvA domain 2-like"/>
    <property type="match status" value="1"/>
</dbReference>
<feature type="domain" description="Helix-hairpin-helix DNA-binding motif class 1" evidence="2">
    <location>
        <begin position="40"/>
        <end position="59"/>
    </location>
</feature>